<reference evidence="4 5" key="1">
    <citation type="journal article" name="Front. Microbiol.">
        <title>Sugar Metabolism of the First Thermophilic Planctomycete Thermogutta terrifontis: Comparative Genomic and Transcriptomic Approaches.</title>
        <authorList>
            <person name="Elcheninov A.G."/>
            <person name="Menzel P."/>
            <person name="Gudbergsdottir S.R."/>
            <person name="Slesarev A.I."/>
            <person name="Kadnikov V.V."/>
            <person name="Krogh A."/>
            <person name="Bonch-Osmolovskaya E.A."/>
            <person name="Peng X."/>
            <person name="Kublanov I.V."/>
        </authorList>
    </citation>
    <scope>NUCLEOTIDE SEQUENCE [LARGE SCALE GENOMIC DNA]</scope>
    <source>
        <strain evidence="4 5">R1</strain>
    </source>
</reference>
<dbReference type="InterPro" id="IPR036318">
    <property type="entry name" value="FAD-bd_PCMH-like_sf"/>
</dbReference>
<dbReference type="InterPro" id="IPR016167">
    <property type="entry name" value="FAD-bd_PCMH_sub1"/>
</dbReference>
<dbReference type="InterPro" id="IPR016164">
    <property type="entry name" value="FAD-linked_Oxase-like_C"/>
</dbReference>
<name>A0A286RJX3_9BACT</name>
<dbReference type="SUPFAM" id="SSF55103">
    <property type="entry name" value="FAD-linked oxidases, C-terminal domain"/>
    <property type="match status" value="1"/>
</dbReference>
<dbReference type="RefSeq" id="WP_095416097.1">
    <property type="nucleotide sequence ID" value="NZ_CP018477.1"/>
</dbReference>
<dbReference type="SUPFAM" id="SSF56176">
    <property type="entry name" value="FAD-binding/transporter-associated domain-like"/>
    <property type="match status" value="1"/>
</dbReference>
<accession>A0A286RJX3</accession>
<dbReference type="Gene3D" id="3.30.43.10">
    <property type="entry name" value="Uridine Diphospho-n-acetylenolpyruvylglucosamine Reductase, domain 2"/>
    <property type="match status" value="1"/>
</dbReference>
<dbReference type="InterPro" id="IPR016169">
    <property type="entry name" value="FAD-bd_PCMH_sub2"/>
</dbReference>
<dbReference type="GO" id="GO:1903457">
    <property type="term" value="P:lactate catabolic process"/>
    <property type="evidence" value="ECO:0007669"/>
    <property type="project" value="TreeGrafter"/>
</dbReference>
<dbReference type="PROSITE" id="PS51387">
    <property type="entry name" value="FAD_PCMH"/>
    <property type="match status" value="1"/>
</dbReference>
<evidence type="ECO:0000259" key="3">
    <source>
        <dbReference type="PROSITE" id="PS51387"/>
    </source>
</evidence>
<keyword evidence="5" id="KW-1185">Reference proteome</keyword>
<gene>
    <name evidence="4" type="ORF">THTE_3672</name>
</gene>
<sequence length="559" mass="61746">MTIPIMPSPSEQSAHTDIIGKPSQTFPLHCVQGASLQPDRLWTALRKWGELLGPENVDGPDTVVERYNPGALPKKYVTCPVAAVRPANRDQVVGVVKIARASGIPLHAISRGQNWGYGGPLPPRDGMAIVDLSRMNRIIEVNTELAYAVIEPGVTQRQLFDYLKSHQIPLVPDATGAGPEASLVGNILQRGFGHTPYGNRVLHAGNYEVVLPDGRVIETGFGRYENARAKHVFPYGRGAWVDGLFTQSGLGIVTRMTVWLLPAPESLIGFALKVPDEHQIAQIVERLRPLCLDGTVRSTVHIANDLRVISAKTSYPYWLTGGRTPLPDPVRQHLRRKFGVGAWNLMGGLYGSRGMTRQAAKEIRRAFRGLAPVFCFGKRLLSAGRWLAEMTERLGVRTPLTEAVRSADSVYRLLEGEPSDEHLRGVFWRHRAIPPDVHPKAAGALWCSPVLPMRGEDVLALLRTVTPIYERYRLEPLITFSAVTSRALVGVFSICYDPEDSVQVNQAEACYEELSSAICRAGYYPYRGMIPHCSDPCFWDVSPEVLNTLFPESAFCDST</sequence>
<organism evidence="4 5">
    <name type="scientific">Thermogutta terrifontis</name>
    <dbReference type="NCBI Taxonomy" id="1331910"/>
    <lineage>
        <taxon>Bacteria</taxon>
        <taxon>Pseudomonadati</taxon>
        <taxon>Planctomycetota</taxon>
        <taxon>Planctomycetia</taxon>
        <taxon>Pirellulales</taxon>
        <taxon>Thermoguttaceae</taxon>
        <taxon>Thermogutta</taxon>
    </lineage>
</organism>
<dbReference type="InterPro" id="IPR006094">
    <property type="entry name" value="Oxid_FAD_bind_N"/>
</dbReference>
<dbReference type="GO" id="GO:0071949">
    <property type="term" value="F:FAD binding"/>
    <property type="evidence" value="ECO:0007669"/>
    <property type="project" value="InterPro"/>
</dbReference>
<evidence type="ECO:0000313" key="4">
    <source>
        <dbReference type="EMBL" id="ASV76273.1"/>
    </source>
</evidence>
<dbReference type="KEGG" id="ttf:THTE_3672"/>
<keyword evidence="1" id="KW-0285">Flavoprotein</keyword>
<dbReference type="Pfam" id="PF01565">
    <property type="entry name" value="FAD_binding_4"/>
    <property type="match status" value="1"/>
</dbReference>
<dbReference type="AlphaFoldDB" id="A0A286RJX3"/>
<dbReference type="Gene3D" id="3.40.462.10">
    <property type="entry name" value="FAD-linked oxidases, C-terminal domain"/>
    <property type="match status" value="1"/>
</dbReference>
<dbReference type="EMBL" id="CP018477">
    <property type="protein sequence ID" value="ASV76273.1"/>
    <property type="molecule type" value="Genomic_DNA"/>
</dbReference>
<dbReference type="PANTHER" id="PTHR11748:SF114">
    <property type="entry name" value="ARYL-ALCOHOL OXIDASE VANILLYL-ALCOHOL OXIDASE (AFU_ORTHOLOGUE AFUA_3G09500)-RELATED"/>
    <property type="match status" value="1"/>
</dbReference>
<evidence type="ECO:0000313" key="5">
    <source>
        <dbReference type="Proteomes" id="UP000215086"/>
    </source>
</evidence>
<dbReference type="GO" id="GO:0004458">
    <property type="term" value="F:D-lactate dehydrogenase (cytochrome) activity"/>
    <property type="evidence" value="ECO:0007669"/>
    <property type="project" value="TreeGrafter"/>
</dbReference>
<dbReference type="Gene3D" id="3.30.465.10">
    <property type="match status" value="1"/>
</dbReference>
<dbReference type="PANTHER" id="PTHR11748">
    <property type="entry name" value="D-LACTATE DEHYDROGENASE"/>
    <property type="match status" value="1"/>
</dbReference>
<dbReference type="InterPro" id="IPR016170">
    <property type="entry name" value="Cytok_DH_C_sf"/>
</dbReference>
<evidence type="ECO:0000256" key="1">
    <source>
        <dbReference type="ARBA" id="ARBA00022630"/>
    </source>
</evidence>
<dbReference type="OrthoDB" id="9811557at2"/>
<dbReference type="GO" id="GO:0008720">
    <property type="term" value="F:D-lactate dehydrogenase (NAD+) activity"/>
    <property type="evidence" value="ECO:0007669"/>
    <property type="project" value="TreeGrafter"/>
</dbReference>
<dbReference type="Proteomes" id="UP000215086">
    <property type="component" value="Chromosome"/>
</dbReference>
<evidence type="ECO:0000256" key="2">
    <source>
        <dbReference type="ARBA" id="ARBA00022827"/>
    </source>
</evidence>
<protein>
    <submittedName>
        <fullName evidence="4">FAD/FMN-containing dehydrogenase</fullName>
    </submittedName>
</protein>
<dbReference type="InterPro" id="IPR016166">
    <property type="entry name" value="FAD-bd_PCMH"/>
</dbReference>
<keyword evidence="2" id="KW-0274">FAD</keyword>
<proteinExistence type="predicted"/>
<feature type="domain" description="FAD-binding PCMH-type" evidence="3">
    <location>
        <begin position="76"/>
        <end position="263"/>
    </location>
</feature>